<organism evidence="6 7">
    <name type="scientific">Paenibacillus hexagrammi</name>
    <dbReference type="NCBI Taxonomy" id="2908839"/>
    <lineage>
        <taxon>Bacteria</taxon>
        <taxon>Bacillati</taxon>
        <taxon>Bacillota</taxon>
        <taxon>Bacilli</taxon>
        <taxon>Bacillales</taxon>
        <taxon>Paenibacillaceae</taxon>
        <taxon>Paenibacillus</taxon>
    </lineage>
</organism>
<dbReference type="PROSITE" id="PS00211">
    <property type="entry name" value="ABC_TRANSPORTER_1"/>
    <property type="match status" value="2"/>
</dbReference>
<evidence type="ECO:0000313" key="6">
    <source>
        <dbReference type="EMBL" id="UJF32705.1"/>
    </source>
</evidence>
<keyword evidence="3" id="KW-0547">Nucleotide-binding</keyword>
<dbReference type="PANTHER" id="PTHR43790:SF9">
    <property type="entry name" value="GALACTOFURANOSE TRANSPORTER ATP-BINDING PROTEIN YTFR"/>
    <property type="match status" value="1"/>
</dbReference>
<keyword evidence="7" id="KW-1185">Reference proteome</keyword>
<dbReference type="Gene3D" id="3.40.50.300">
    <property type="entry name" value="P-loop containing nucleotide triphosphate hydrolases"/>
    <property type="match status" value="2"/>
</dbReference>
<accession>A0ABY3SGV2</accession>
<feature type="domain" description="ABC transporter" evidence="5">
    <location>
        <begin position="261"/>
        <end position="505"/>
    </location>
</feature>
<evidence type="ECO:0000256" key="4">
    <source>
        <dbReference type="ARBA" id="ARBA00022840"/>
    </source>
</evidence>
<gene>
    <name evidence="6" type="ORF">L0M14_24280</name>
</gene>
<dbReference type="InterPro" id="IPR003439">
    <property type="entry name" value="ABC_transporter-like_ATP-bd"/>
</dbReference>
<dbReference type="Pfam" id="PF00005">
    <property type="entry name" value="ABC_tran"/>
    <property type="match status" value="2"/>
</dbReference>
<dbReference type="SMART" id="SM00382">
    <property type="entry name" value="AAA"/>
    <property type="match status" value="1"/>
</dbReference>
<evidence type="ECO:0000256" key="1">
    <source>
        <dbReference type="ARBA" id="ARBA00022448"/>
    </source>
</evidence>
<evidence type="ECO:0000313" key="7">
    <source>
        <dbReference type="Proteomes" id="UP001649230"/>
    </source>
</evidence>
<dbReference type="GO" id="GO:0005524">
    <property type="term" value="F:ATP binding"/>
    <property type="evidence" value="ECO:0007669"/>
    <property type="project" value="UniProtKB-KW"/>
</dbReference>
<dbReference type="InterPro" id="IPR027417">
    <property type="entry name" value="P-loop_NTPase"/>
</dbReference>
<dbReference type="InterPro" id="IPR003593">
    <property type="entry name" value="AAA+_ATPase"/>
</dbReference>
<dbReference type="PANTHER" id="PTHR43790">
    <property type="entry name" value="CARBOHYDRATE TRANSPORT ATP-BINDING PROTEIN MG119-RELATED"/>
    <property type="match status" value="1"/>
</dbReference>
<dbReference type="SUPFAM" id="SSF52540">
    <property type="entry name" value="P-loop containing nucleoside triphosphate hydrolases"/>
    <property type="match status" value="2"/>
</dbReference>
<dbReference type="InterPro" id="IPR017871">
    <property type="entry name" value="ABC_transporter-like_CS"/>
</dbReference>
<keyword evidence="4 6" id="KW-0067">ATP-binding</keyword>
<dbReference type="CDD" id="cd03215">
    <property type="entry name" value="ABC_Carb_Monos_II"/>
    <property type="match status" value="1"/>
</dbReference>
<sequence length="511" mass="55844">MEAAYSVEMKQIVKRFGGVTANDHVDFAAKSGEIHALLGENGAGKSTIMSILSGLYKADQGEILLHGAPAKIGSPKASMAHGIAIVYQQFRLVQKMTALENIILSERGAFWHGKSWRQKKREQIDYTAKTYGLDVNLDRPVWQMSVGEQQRIEILKTLYRGADIILLDEPTAVLTPAEAERLYETLGRMKEQGKTIVVSTHKLKEVMSAADRISVMRKGKMIRTMLRGQTSAVELAGLMVDKSMTAEPSSAERKSPGEALLQVKGLTANGDHGHMALKTVEFSVRKGEIVGVAGVAGNGQKELAEVLTGLRPQVSGTIELQGEQIEHKSVRQRIDRGMAHVPENRMKTGLAGSLGGVDNLLLKSYRTAERSRFGMMRSGNNQAWAAQLVEQFDVKTPGIHAPVQQLSGGNQQKLVFAREVAQNPAFMVAMHPTQGLDIGAAAAVQHLLLDLRRRGSGVLLISEDLDELLHISDRILVIYSGEILGSFTREEADRERIGLCMAGILTEEEVV</sequence>
<proteinExistence type="predicted"/>
<dbReference type="Proteomes" id="UP001649230">
    <property type="component" value="Chromosome"/>
</dbReference>
<reference evidence="6 7" key="1">
    <citation type="journal article" date="2024" name="Int. J. Syst. Evol. Microbiol.">
        <title>Paenibacillus hexagrammi sp. nov., a novel bacterium isolated from the gut content of Hexagrammos agrammus.</title>
        <authorList>
            <person name="Jung H.K."/>
            <person name="Kim D.G."/>
            <person name="Zin H."/>
            <person name="Park J."/>
            <person name="Jung H."/>
            <person name="Kim Y.O."/>
            <person name="Kong H.J."/>
            <person name="Kim J.W."/>
            <person name="Kim Y.S."/>
        </authorList>
    </citation>
    <scope>NUCLEOTIDE SEQUENCE [LARGE SCALE GENOMIC DNA]</scope>
    <source>
        <strain evidence="6 7">YPD9-1</strain>
    </source>
</reference>
<name>A0ABY3SGV2_9BACL</name>
<dbReference type="InterPro" id="IPR050107">
    <property type="entry name" value="ABC_carbohydrate_import_ATPase"/>
</dbReference>
<protein>
    <submittedName>
        <fullName evidence="6">ABC transporter ATP-binding protein</fullName>
    </submittedName>
</protein>
<evidence type="ECO:0000256" key="2">
    <source>
        <dbReference type="ARBA" id="ARBA00022737"/>
    </source>
</evidence>
<dbReference type="RefSeq" id="WP_235119048.1">
    <property type="nucleotide sequence ID" value="NZ_CP090978.1"/>
</dbReference>
<dbReference type="CDD" id="cd03216">
    <property type="entry name" value="ABC_Carb_Monos_I"/>
    <property type="match status" value="1"/>
</dbReference>
<evidence type="ECO:0000256" key="3">
    <source>
        <dbReference type="ARBA" id="ARBA00022741"/>
    </source>
</evidence>
<dbReference type="EMBL" id="CP090978">
    <property type="protein sequence ID" value="UJF32705.1"/>
    <property type="molecule type" value="Genomic_DNA"/>
</dbReference>
<dbReference type="PROSITE" id="PS50893">
    <property type="entry name" value="ABC_TRANSPORTER_2"/>
    <property type="match status" value="2"/>
</dbReference>
<keyword evidence="1" id="KW-0813">Transport</keyword>
<feature type="domain" description="ABC transporter" evidence="5">
    <location>
        <begin position="7"/>
        <end position="243"/>
    </location>
</feature>
<keyword evidence="2" id="KW-0677">Repeat</keyword>
<evidence type="ECO:0000259" key="5">
    <source>
        <dbReference type="PROSITE" id="PS50893"/>
    </source>
</evidence>